<dbReference type="SUPFAM" id="SSF56300">
    <property type="entry name" value="Metallo-dependent phosphatases"/>
    <property type="match status" value="1"/>
</dbReference>
<feature type="domain" description="Capsule synthesis protein CapA" evidence="3">
    <location>
        <begin position="174"/>
        <end position="420"/>
    </location>
</feature>
<comment type="similarity">
    <text evidence="1">Belongs to the CapA family.</text>
</comment>
<dbReference type="PANTHER" id="PTHR33393">
    <property type="entry name" value="POLYGLUTAMINE SYNTHESIS ACCESSORY PROTEIN RV0574C-RELATED"/>
    <property type="match status" value="1"/>
</dbReference>
<reference evidence="4 5" key="1">
    <citation type="submission" date="2017-03" db="EMBL/GenBank/DDBJ databases">
        <title>Draft Genome sequence of Marispirochaeta sp. strain JC444.</title>
        <authorList>
            <person name="Shivani Y."/>
            <person name="Subhash Y."/>
            <person name="Sasikala C."/>
            <person name="Ramana C."/>
        </authorList>
    </citation>
    <scope>NUCLEOTIDE SEQUENCE [LARGE SCALE GENOMIC DNA]</scope>
    <source>
        <strain evidence="4 5">JC444</strain>
    </source>
</reference>
<dbReference type="PROSITE" id="PS51257">
    <property type="entry name" value="PROKAR_LIPOPROTEIN"/>
    <property type="match status" value="1"/>
</dbReference>
<dbReference type="InterPro" id="IPR029052">
    <property type="entry name" value="Metallo-depent_PP-like"/>
</dbReference>
<keyword evidence="2" id="KW-0732">Signal</keyword>
<dbReference type="STRING" id="1963862.B4O97_06005"/>
<evidence type="ECO:0000256" key="2">
    <source>
        <dbReference type="SAM" id="SignalP"/>
    </source>
</evidence>
<feature type="signal peptide" evidence="2">
    <location>
        <begin position="1"/>
        <end position="19"/>
    </location>
</feature>
<dbReference type="EMBL" id="MWQY01000005">
    <property type="protein sequence ID" value="ORC36615.1"/>
    <property type="molecule type" value="Genomic_DNA"/>
</dbReference>
<dbReference type="Pfam" id="PF09587">
    <property type="entry name" value="PGA_cap"/>
    <property type="match status" value="1"/>
</dbReference>
<gene>
    <name evidence="4" type="ORF">B4O97_06005</name>
</gene>
<proteinExistence type="inferred from homology"/>
<dbReference type="CDD" id="cd07381">
    <property type="entry name" value="MPP_CapA"/>
    <property type="match status" value="1"/>
</dbReference>
<dbReference type="PANTHER" id="PTHR33393:SF13">
    <property type="entry name" value="PGA BIOSYNTHESIS PROTEIN CAPA"/>
    <property type="match status" value="1"/>
</dbReference>
<comment type="caution">
    <text evidence="4">The sequence shown here is derived from an EMBL/GenBank/DDBJ whole genome shotgun (WGS) entry which is preliminary data.</text>
</comment>
<name>A0A1Y1S0C4_9SPIO</name>
<evidence type="ECO:0000259" key="3">
    <source>
        <dbReference type="SMART" id="SM00854"/>
    </source>
</evidence>
<dbReference type="InterPro" id="IPR052169">
    <property type="entry name" value="CW_Biosynth-Accessory"/>
</dbReference>
<dbReference type="Gene3D" id="3.60.21.10">
    <property type="match status" value="1"/>
</dbReference>
<evidence type="ECO:0000256" key="1">
    <source>
        <dbReference type="ARBA" id="ARBA00005662"/>
    </source>
</evidence>
<dbReference type="SMART" id="SM00854">
    <property type="entry name" value="PGA_cap"/>
    <property type="match status" value="1"/>
</dbReference>
<evidence type="ECO:0000313" key="4">
    <source>
        <dbReference type="EMBL" id="ORC36615.1"/>
    </source>
</evidence>
<dbReference type="AlphaFoldDB" id="A0A1Y1S0C4"/>
<dbReference type="Proteomes" id="UP000192343">
    <property type="component" value="Unassembled WGS sequence"/>
</dbReference>
<feature type="chain" id="PRO_5010989224" description="Capsule synthesis protein CapA domain-containing protein" evidence="2">
    <location>
        <begin position="20"/>
        <end position="479"/>
    </location>
</feature>
<protein>
    <recommendedName>
        <fullName evidence="3">Capsule synthesis protein CapA domain-containing protein</fullName>
    </recommendedName>
</protein>
<dbReference type="InterPro" id="IPR019079">
    <property type="entry name" value="Capsule_synth_CapA"/>
</dbReference>
<evidence type="ECO:0000313" key="5">
    <source>
        <dbReference type="Proteomes" id="UP000192343"/>
    </source>
</evidence>
<organism evidence="4 5">
    <name type="scientific">Marispirochaeta aestuarii</name>
    <dbReference type="NCBI Taxonomy" id="1963862"/>
    <lineage>
        <taxon>Bacteria</taxon>
        <taxon>Pseudomonadati</taxon>
        <taxon>Spirochaetota</taxon>
        <taxon>Spirochaetia</taxon>
        <taxon>Spirochaetales</taxon>
        <taxon>Spirochaetaceae</taxon>
        <taxon>Marispirochaeta</taxon>
    </lineage>
</organism>
<keyword evidence="5" id="KW-1185">Reference proteome</keyword>
<accession>A0A1Y1S0C4</accession>
<sequence length="479" mass="53247">MIKAVPFLLIFLGTLFSCLGDDPVTVSFDGTEIDPELFTLPEGFVFHRNNSPSYPDLRLSVRETVGSEQPRFSLSKEYLVPLKDRNDYRESMNPDEIHKEGLPLVPLSSWEYAGRGVMVKGLSPADREYPLVKWRHLVLDWNNPPDPVLSDRIEKALTEYLGAAGPDTSPAIVWLGAVGDMMLQRGIEDMLINRPDGKEKTFSDLLPQLSAFDLLMGNLEGAVTRRGSKTPKSYNFRFRPEVLAPLGQAGFDYLSLTNNHCYDYGEEGFLDTLEYLEEYGIRTSGAAESPEEALEPALFTLRGLTVRILSVGAYPRERNGFNGESEARVTADRAGILWYGKEALSAISGFSDDEGIDIVMVHGGHEWQRVPDDEQRSRYRSIIDAGADIVFGSHPHVLQGAESYKGGVIYYSLGNFLFNGMEEMPYAEDSLVASLGVCGGKILYRRDIPVRINGPSVRIDKSGRITAQFRDLSEGLSLP</sequence>